<dbReference type="EMBL" id="JAWWNJ010000048">
    <property type="protein sequence ID" value="KAK7017296.1"/>
    <property type="molecule type" value="Genomic_DNA"/>
</dbReference>
<sequence length="115" mass="12394">MLDVSVFRQIDGGTGGVGGDSTRYGGHGGEGGAPELANLLLSISEETRRKIPRTPLENLGFDAALLKMLKDNGFRTVGGLLELHDTDLVSAPGFKRGYPRVLEAELDRFCSRYAQ</sequence>
<accession>A0AAW0AUY1</accession>
<comment type="caution">
    <text evidence="1">The sequence shown here is derived from an EMBL/GenBank/DDBJ whole genome shotgun (WGS) entry which is preliminary data.</text>
</comment>
<evidence type="ECO:0000313" key="2">
    <source>
        <dbReference type="Proteomes" id="UP001362999"/>
    </source>
</evidence>
<keyword evidence="2" id="KW-1185">Reference proteome</keyword>
<dbReference type="AlphaFoldDB" id="A0AAW0AUY1"/>
<dbReference type="InterPro" id="IPR010995">
    <property type="entry name" value="DNA_repair_Rad51/TF_NusA_a-hlx"/>
</dbReference>
<gene>
    <name evidence="1" type="ORF">R3P38DRAFT_2986386</name>
</gene>
<protein>
    <submittedName>
        <fullName evidence="1">Uncharacterized protein</fullName>
    </submittedName>
</protein>
<dbReference type="GO" id="GO:0000166">
    <property type="term" value="F:nucleotide binding"/>
    <property type="evidence" value="ECO:0007669"/>
    <property type="project" value="InterPro"/>
</dbReference>
<proteinExistence type="predicted"/>
<name>A0AAW0AUY1_9AGAR</name>
<organism evidence="1 2">
    <name type="scientific">Favolaschia claudopus</name>
    <dbReference type="NCBI Taxonomy" id="2862362"/>
    <lineage>
        <taxon>Eukaryota</taxon>
        <taxon>Fungi</taxon>
        <taxon>Dikarya</taxon>
        <taxon>Basidiomycota</taxon>
        <taxon>Agaricomycotina</taxon>
        <taxon>Agaricomycetes</taxon>
        <taxon>Agaricomycetidae</taxon>
        <taxon>Agaricales</taxon>
        <taxon>Marasmiineae</taxon>
        <taxon>Mycenaceae</taxon>
        <taxon>Favolaschia</taxon>
    </lineage>
</organism>
<dbReference type="Gene3D" id="1.10.150.20">
    <property type="entry name" value="5' to 3' exonuclease, C-terminal subdomain"/>
    <property type="match status" value="1"/>
</dbReference>
<reference evidence="1 2" key="1">
    <citation type="journal article" date="2024" name="J Genomics">
        <title>Draft genome sequencing and assembly of Favolaschia claudopus CIRM-BRFM 2984 isolated from oak limbs.</title>
        <authorList>
            <person name="Navarro D."/>
            <person name="Drula E."/>
            <person name="Chaduli D."/>
            <person name="Cazenave R."/>
            <person name="Ahrendt S."/>
            <person name="Wang J."/>
            <person name="Lipzen A."/>
            <person name="Daum C."/>
            <person name="Barry K."/>
            <person name="Grigoriev I.V."/>
            <person name="Favel A."/>
            <person name="Rosso M.N."/>
            <person name="Martin F."/>
        </authorList>
    </citation>
    <scope>NUCLEOTIDE SEQUENCE [LARGE SCALE GENOMIC DNA]</scope>
    <source>
        <strain evidence="1 2">CIRM-BRFM 2984</strain>
    </source>
</reference>
<dbReference type="Proteomes" id="UP001362999">
    <property type="component" value="Unassembled WGS sequence"/>
</dbReference>
<dbReference type="SUPFAM" id="SSF47794">
    <property type="entry name" value="Rad51 N-terminal domain-like"/>
    <property type="match status" value="1"/>
</dbReference>
<evidence type="ECO:0000313" key="1">
    <source>
        <dbReference type="EMBL" id="KAK7017296.1"/>
    </source>
</evidence>